<dbReference type="InterPro" id="IPR002508">
    <property type="entry name" value="MurNAc-LAA_cat"/>
</dbReference>
<dbReference type="EMBL" id="JAOQJQ010000003">
    <property type="protein sequence ID" value="MCU6762590.1"/>
    <property type="molecule type" value="Genomic_DNA"/>
</dbReference>
<dbReference type="Gene3D" id="3.30.70.1070">
    <property type="entry name" value="Sporulation related repeat"/>
    <property type="match status" value="1"/>
</dbReference>
<name>A0ABT2TK47_9FIRM</name>
<proteinExistence type="predicted"/>
<dbReference type="Pfam" id="PF05036">
    <property type="entry name" value="SPOR"/>
    <property type="match status" value="1"/>
</dbReference>
<evidence type="ECO:0000256" key="1">
    <source>
        <dbReference type="ARBA" id="ARBA00022801"/>
    </source>
</evidence>
<comment type="caution">
    <text evidence="3">The sequence shown here is derived from an EMBL/GenBank/DDBJ whole genome shotgun (WGS) entry which is preliminary data.</text>
</comment>
<protein>
    <submittedName>
        <fullName evidence="3">N-acetylmuramoyl-L-alanine amidase</fullName>
        <ecNumber evidence="3">3.5.1.28</ecNumber>
    </submittedName>
</protein>
<dbReference type="PROSITE" id="PS51724">
    <property type="entry name" value="SPOR"/>
    <property type="match status" value="1"/>
</dbReference>
<feature type="domain" description="SPOR" evidence="2">
    <location>
        <begin position="183"/>
        <end position="257"/>
    </location>
</feature>
<reference evidence="3 4" key="1">
    <citation type="journal article" date="2021" name="ISME Commun">
        <title>Automated analysis of genomic sequences facilitates high-throughput and comprehensive description of bacteria.</title>
        <authorList>
            <person name="Hitch T.C.A."/>
        </authorList>
    </citation>
    <scope>NUCLEOTIDE SEQUENCE [LARGE SCALE GENOMIC DNA]</scope>
    <source>
        <strain evidence="3 4">Sanger_109</strain>
    </source>
</reference>
<organism evidence="3 4">
    <name type="scientific">Brotonthovivens ammoniilytica</name>
    <dbReference type="NCBI Taxonomy" id="2981725"/>
    <lineage>
        <taxon>Bacteria</taxon>
        <taxon>Bacillati</taxon>
        <taxon>Bacillota</taxon>
        <taxon>Clostridia</taxon>
        <taxon>Lachnospirales</taxon>
        <taxon>Lachnospiraceae</taxon>
        <taxon>Brotonthovivens</taxon>
    </lineage>
</organism>
<dbReference type="SMART" id="SM00646">
    <property type="entry name" value="Ami_3"/>
    <property type="match status" value="1"/>
</dbReference>
<dbReference type="InterPro" id="IPR036680">
    <property type="entry name" value="SPOR-like_sf"/>
</dbReference>
<dbReference type="CDD" id="cd02696">
    <property type="entry name" value="MurNAc-LAA"/>
    <property type="match status" value="1"/>
</dbReference>
<dbReference type="GO" id="GO:0008745">
    <property type="term" value="F:N-acetylmuramoyl-L-alanine amidase activity"/>
    <property type="evidence" value="ECO:0007669"/>
    <property type="project" value="UniProtKB-EC"/>
</dbReference>
<sequence>MAVQIILDAGHGGFDNGAVFRERNEKDEVLRLALAVGEKLEQAGYPVGYTRTEDIYESPYQKAQRANEMGGQFFISFHRNSAIEDNLYQGVQALVCDMENEESVMLGENINREMEKLGFRNLGTEAIPDLIVLKNTQMPAVLVEIGFINSEEDNELFDTKFEEIVQAAVNGIELTLPVKVQEVETTHRFFVQTGLFKYDVNAAYQLERLQILGFDGTIHYEEPYYGVWVGSTQTLEEAVDLQNQLRENGYSTFIVAE</sequence>
<dbReference type="InterPro" id="IPR050695">
    <property type="entry name" value="N-acetylmuramoyl_amidase_3"/>
</dbReference>
<evidence type="ECO:0000313" key="4">
    <source>
        <dbReference type="Proteomes" id="UP001652442"/>
    </source>
</evidence>
<dbReference type="PANTHER" id="PTHR30404">
    <property type="entry name" value="N-ACETYLMURAMOYL-L-ALANINE AMIDASE"/>
    <property type="match status" value="1"/>
</dbReference>
<dbReference type="SUPFAM" id="SSF53187">
    <property type="entry name" value="Zn-dependent exopeptidases"/>
    <property type="match status" value="1"/>
</dbReference>
<keyword evidence="1 3" id="KW-0378">Hydrolase</keyword>
<gene>
    <name evidence="3" type="ORF">OCV88_09610</name>
</gene>
<dbReference type="Pfam" id="PF01520">
    <property type="entry name" value="Amidase_3"/>
    <property type="match status" value="1"/>
</dbReference>
<evidence type="ECO:0000259" key="2">
    <source>
        <dbReference type="PROSITE" id="PS51724"/>
    </source>
</evidence>
<keyword evidence="4" id="KW-1185">Reference proteome</keyword>
<dbReference type="SUPFAM" id="SSF110997">
    <property type="entry name" value="Sporulation related repeat"/>
    <property type="match status" value="1"/>
</dbReference>
<dbReference type="Gene3D" id="3.40.630.40">
    <property type="entry name" value="Zn-dependent exopeptidases"/>
    <property type="match status" value="1"/>
</dbReference>
<evidence type="ECO:0000313" key="3">
    <source>
        <dbReference type="EMBL" id="MCU6762590.1"/>
    </source>
</evidence>
<accession>A0ABT2TK47</accession>
<dbReference type="PANTHER" id="PTHR30404:SF0">
    <property type="entry name" value="N-ACETYLMURAMOYL-L-ALANINE AMIDASE AMIC"/>
    <property type="match status" value="1"/>
</dbReference>
<dbReference type="Proteomes" id="UP001652442">
    <property type="component" value="Unassembled WGS sequence"/>
</dbReference>
<dbReference type="EC" id="3.5.1.28" evidence="3"/>
<dbReference type="RefSeq" id="WP_158425290.1">
    <property type="nucleotide sequence ID" value="NZ_JAOQJQ010000003.1"/>
</dbReference>
<dbReference type="InterPro" id="IPR007730">
    <property type="entry name" value="SPOR-like_dom"/>
</dbReference>